<dbReference type="RefSeq" id="WP_058522252.1">
    <property type="nucleotide sequence ID" value="NZ_CAAAHV010000030.1"/>
</dbReference>
<gene>
    <name evidence="3" type="primary">phaB_2</name>
    <name evidence="2" type="synonym">phaB</name>
    <name evidence="2" type="ORF">Lbir_0129</name>
    <name evidence="3" type="ORF">NCTC12437_00540</name>
</gene>
<evidence type="ECO:0000313" key="2">
    <source>
        <dbReference type="EMBL" id="KTC76060.1"/>
    </source>
</evidence>
<organism evidence="3 5">
    <name type="scientific">Legionella birminghamensis</name>
    <dbReference type="NCBI Taxonomy" id="28083"/>
    <lineage>
        <taxon>Bacteria</taxon>
        <taxon>Pseudomonadati</taxon>
        <taxon>Pseudomonadota</taxon>
        <taxon>Gammaproteobacteria</taxon>
        <taxon>Legionellales</taxon>
        <taxon>Legionellaceae</taxon>
        <taxon>Legionella</taxon>
    </lineage>
</organism>
<dbReference type="AlphaFoldDB" id="A0A378I6F6"/>
<reference evidence="2 4" key="1">
    <citation type="submission" date="2015-11" db="EMBL/GenBank/DDBJ databases">
        <title>Genomic analysis of 38 Legionella species identifies large and diverse effector repertoires.</title>
        <authorList>
            <person name="Burstein D."/>
            <person name="Amaro F."/>
            <person name="Zusman T."/>
            <person name="Lifshitz Z."/>
            <person name="Cohen O."/>
            <person name="Gilbert J.A."/>
            <person name="Pupko T."/>
            <person name="Shuman H.A."/>
            <person name="Segal G."/>
        </authorList>
    </citation>
    <scope>NUCLEOTIDE SEQUENCE [LARGE SCALE GENOMIC DNA]</scope>
    <source>
        <strain evidence="2 4">CDC#1407-AL-14</strain>
    </source>
</reference>
<dbReference type="PROSITE" id="PS00061">
    <property type="entry name" value="ADH_SHORT"/>
    <property type="match status" value="1"/>
</dbReference>
<dbReference type="EC" id="1.1.1.163" evidence="3"/>
<evidence type="ECO:0000313" key="4">
    <source>
        <dbReference type="Proteomes" id="UP000054735"/>
    </source>
</evidence>
<dbReference type="NCBIfam" id="NF005559">
    <property type="entry name" value="PRK07231.1"/>
    <property type="match status" value="1"/>
</dbReference>
<dbReference type="InterPro" id="IPR020904">
    <property type="entry name" value="Sc_DH/Rdtase_CS"/>
</dbReference>
<keyword evidence="4" id="KW-1185">Reference proteome</keyword>
<accession>A0A378I6F6</accession>
<dbReference type="FunFam" id="3.40.50.720:FF:000084">
    <property type="entry name" value="Short-chain dehydrogenase reductase"/>
    <property type="match status" value="1"/>
</dbReference>
<evidence type="ECO:0000313" key="5">
    <source>
        <dbReference type="Proteomes" id="UP000255066"/>
    </source>
</evidence>
<dbReference type="InterPro" id="IPR036291">
    <property type="entry name" value="NAD(P)-bd_dom_sf"/>
</dbReference>
<keyword evidence="3" id="KW-0560">Oxidoreductase</keyword>
<evidence type="ECO:0000256" key="1">
    <source>
        <dbReference type="ARBA" id="ARBA00006484"/>
    </source>
</evidence>
<name>A0A378I6F6_9GAMM</name>
<dbReference type="STRING" id="28083.Lbir_0129"/>
<dbReference type="Pfam" id="PF13561">
    <property type="entry name" value="adh_short_C2"/>
    <property type="match status" value="1"/>
</dbReference>
<dbReference type="PANTHER" id="PTHR42760">
    <property type="entry name" value="SHORT-CHAIN DEHYDROGENASES/REDUCTASES FAMILY MEMBER"/>
    <property type="match status" value="1"/>
</dbReference>
<dbReference type="InterPro" id="IPR002347">
    <property type="entry name" value="SDR_fam"/>
</dbReference>
<comment type="similarity">
    <text evidence="1">Belongs to the short-chain dehydrogenases/reductases (SDR) family.</text>
</comment>
<dbReference type="PRINTS" id="PR00080">
    <property type="entry name" value="SDRFAMILY"/>
</dbReference>
<sequence>MSNRFDKKVVLITGGASGIGLETAYQFAEEGAITIIADINREKSEEVVRSFSKRGQKCIYYYADVSNAESVEKLVECVIQQYGQIDVLFNNAGIEISGKVIDFKEEEYQQLLDANLKSVFLCSKHVLRNMTERYSGVIINMASVASFLAWAEDAIYSASKAAVKLLTQAMAVEYASYNIRVNAVAPGIIDTPMTDRAIGTVPNITELKKIKGQIHPLGRLGLPAEVARTVLFLASDDASFITGAILPVDGGFLAG</sequence>
<dbReference type="PRINTS" id="PR00081">
    <property type="entry name" value="GDHRDH"/>
</dbReference>
<dbReference type="Gene3D" id="3.40.50.720">
    <property type="entry name" value="NAD(P)-binding Rossmann-like Domain"/>
    <property type="match status" value="1"/>
</dbReference>
<dbReference type="Proteomes" id="UP000255066">
    <property type="component" value="Unassembled WGS sequence"/>
</dbReference>
<dbReference type="OrthoDB" id="9787298at2"/>
<evidence type="ECO:0000313" key="3">
    <source>
        <dbReference type="EMBL" id="STX30777.1"/>
    </source>
</evidence>
<proteinExistence type="inferred from homology"/>
<dbReference type="SUPFAM" id="SSF51735">
    <property type="entry name" value="NAD(P)-binding Rossmann-fold domains"/>
    <property type="match status" value="1"/>
</dbReference>
<protein>
    <submittedName>
        <fullName evidence="3">Acetyoacetyl CoA reductase</fullName>
        <ecNumber evidence="3">1.1.1.163</ecNumber>
    </submittedName>
</protein>
<dbReference type="EMBL" id="LNXT01000001">
    <property type="protein sequence ID" value="KTC76060.1"/>
    <property type="molecule type" value="Genomic_DNA"/>
</dbReference>
<dbReference type="Proteomes" id="UP000054735">
    <property type="component" value="Unassembled WGS sequence"/>
</dbReference>
<reference evidence="3 5" key="2">
    <citation type="submission" date="2018-06" db="EMBL/GenBank/DDBJ databases">
        <authorList>
            <consortium name="Pathogen Informatics"/>
            <person name="Doyle S."/>
        </authorList>
    </citation>
    <scope>NUCLEOTIDE SEQUENCE [LARGE SCALE GENOMIC DNA]</scope>
    <source>
        <strain evidence="3 5">NCTC12437</strain>
    </source>
</reference>
<dbReference type="EMBL" id="UGNW01000001">
    <property type="protein sequence ID" value="STX30777.1"/>
    <property type="molecule type" value="Genomic_DNA"/>
</dbReference>
<dbReference type="GO" id="GO:0055041">
    <property type="term" value="F:cyclopentanol dehydrogenase activity"/>
    <property type="evidence" value="ECO:0007669"/>
    <property type="project" value="UniProtKB-EC"/>
</dbReference>